<feature type="domain" description="DUF4398" evidence="4">
    <location>
        <begin position="39"/>
        <end position="116"/>
    </location>
</feature>
<evidence type="ECO:0000259" key="4">
    <source>
        <dbReference type="Pfam" id="PF14346"/>
    </source>
</evidence>
<feature type="region of interest" description="Disordered" evidence="2">
    <location>
        <begin position="54"/>
        <end position="78"/>
    </location>
</feature>
<dbReference type="AlphaFoldDB" id="A0A562QPS3"/>
<evidence type="ECO:0000313" key="5">
    <source>
        <dbReference type="EMBL" id="TWI58761.1"/>
    </source>
</evidence>
<name>A0A562QPS3_9PSED</name>
<protein>
    <submittedName>
        <fullName evidence="5">Uncharacterized protein DUF4398</fullName>
    </submittedName>
</protein>
<feature type="coiled-coil region" evidence="1">
    <location>
        <begin position="83"/>
        <end position="126"/>
    </location>
</feature>
<comment type="caution">
    <text evidence="5">The sequence shown here is derived from an EMBL/GenBank/DDBJ whole genome shotgun (WGS) entry which is preliminary data.</text>
</comment>
<feature type="signal peptide" evidence="3">
    <location>
        <begin position="1"/>
        <end position="33"/>
    </location>
</feature>
<organism evidence="5 6">
    <name type="scientific">Pseudomonas duriflava</name>
    <dbReference type="NCBI Taxonomy" id="459528"/>
    <lineage>
        <taxon>Bacteria</taxon>
        <taxon>Pseudomonadati</taxon>
        <taxon>Pseudomonadota</taxon>
        <taxon>Gammaproteobacteria</taxon>
        <taxon>Pseudomonadales</taxon>
        <taxon>Pseudomonadaceae</taxon>
        <taxon>Pseudomonas</taxon>
    </lineage>
</organism>
<keyword evidence="6" id="KW-1185">Reference proteome</keyword>
<dbReference type="InterPro" id="IPR025511">
    <property type="entry name" value="DUF4398"/>
</dbReference>
<dbReference type="Gene3D" id="1.20.1270.390">
    <property type="match status" value="1"/>
</dbReference>
<dbReference type="EMBL" id="VLKY01000001">
    <property type="protein sequence ID" value="TWI58761.1"/>
    <property type="molecule type" value="Genomic_DNA"/>
</dbReference>
<proteinExistence type="predicted"/>
<gene>
    <name evidence="5" type="ORF">IQ22_00473</name>
</gene>
<reference evidence="5 6" key="1">
    <citation type="journal article" date="2015" name="Stand. Genomic Sci.">
        <title>Genomic Encyclopedia of Bacterial and Archaeal Type Strains, Phase III: the genomes of soil and plant-associated and newly described type strains.</title>
        <authorList>
            <person name="Whitman W.B."/>
            <person name="Woyke T."/>
            <person name="Klenk H.P."/>
            <person name="Zhou Y."/>
            <person name="Lilburn T.G."/>
            <person name="Beck B.J."/>
            <person name="De Vos P."/>
            <person name="Vandamme P."/>
            <person name="Eisen J.A."/>
            <person name="Garrity G."/>
            <person name="Hugenholtz P."/>
            <person name="Kyrpides N.C."/>
        </authorList>
    </citation>
    <scope>NUCLEOTIDE SEQUENCE [LARGE SCALE GENOMIC DNA]</scope>
    <source>
        <strain evidence="5 6">CGMCC 1.6858</strain>
    </source>
</reference>
<dbReference type="PROSITE" id="PS51257">
    <property type="entry name" value="PROKAR_LIPOPROTEIN"/>
    <property type="match status" value="1"/>
</dbReference>
<evidence type="ECO:0000313" key="6">
    <source>
        <dbReference type="Proteomes" id="UP000316905"/>
    </source>
</evidence>
<dbReference type="Proteomes" id="UP000316905">
    <property type="component" value="Unassembled WGS sequence"/>
</dbReference>
<dbReference type="OrthoDB" id="6900832at2"/>
<evidence type="ECO:0000256" key="2">
    <source>
        <dbReference type="SAM" id="MobiDB-lite"/>
    </source>
</evidence>
<feature type="compositionally biased region" description="Polar residues" evidence="2">
    <location>
        <begin position="69"/>
        <end position="78"/>
    </location>
</feature>
<dbReference type="Pfam" id="PF14346">
    <property type="entry name" value="DUF4398"/>
    <property type="match status" value="1"/>
</dbReference>
<sequence>MNALTAKKSIQKACGLKIAALALGSALVLTGCAGNPPTEQMAVTQSAVNEAVSGGGNQYAPVETKSAQEKWTQAQTAMTQEDYEKAKKLAEQAEWDARLATRKTQAAKAEAALQDAQKSIQQIREEGMINTQLLKKQGQQ</sequence>
<feature type="chain" id="PRO_5021826031" evidence="3">
    <location>
        <begin position="34"/>
        <end position="140"/>
    </location>
</feature>
<accession>A0A562QPS3</accession>
<evidence type="ECO:0000256" key="3">
    <source>
        <dbReference type="SAM" id="SignalP"/>
    </source>
</evidence>
<evidence type="ECO:0000256" key="1">
    <source>
        <dbReference type="SAM" id="Coils"/>
    </source>
</evidence>
<keyword evidence="3" id="KW-0732">Signal</keyword>
<keyword evidence="1" id="KW-0175">Coiled coil</keyword>